<sequence>MGEEEKNEEGEVGLGQKVNFDGELSHFFYTAEHLKGKKERVLEALHEEEEGVVAMEESNRKGLQRPKKEVCRKNEGL</sequence>
<evidence type="ECO:0000313" key="2">
    <source>
        <dbReference type="EMBL" id="KAL3691856.1"/>
    </source>
</evidence>
<dbReference type="Proteomes" id="UP001633002">
    <property type="component" value="Unassembled WGS sequence"/>
</dbReference>
<gene>
    <name evidence="2" type="ORF">R1sor_005507</name>
</gene>
<protein>
    <submittedName>
        <fullName evidence="2">Uncharacterized protein</fullName>
    </submittedName>
</protein>
<evidence type="ECO:0000313" key="3">
    <source>
        <dbReference type="Proteomes" id="UP001633002"/>
    </source>
</evidence>
<dbReference type="EMBL" id="JBJQOH010000003">
    <property type="protein sequence ID" value="KAL3691856.1"/>
    <property type="molecule type" value="Genomic_DNA"/>
</dbReference>
<evidence type="ECO:0000256" key="1">
    <source>
        <dbReference type="SAM" id="MobiDB-lite"/>
    </source>
</evidence>
<feature type="region of interest" description="Disordered" evidence="1">
    <location>
        <begin position="53"/>
        <end position="77"/>
    </location>
</feature>
<keyword evidence="3" id="KW-1185">Reference proteome</keyword>
<accession>A0ABD3HP20</accession>
<comment type="caution">
    <text evidence="2">The sequence shown here is derived from an EMBL/GenBank/DDBJ whole genome shotgun (WGS) entry which is preliminary data.</text>
</comment>
<dbReference type="AlphaFoldDB" id="A0ABD3HP20"/>
<organism evidence="2 3">
    <name type="scientific">Riccia sorocarpa</name>
    <dbReference type="NCBI Taxonomy" id="122646"/>
    <lineage>
        <taxon>Eukaryota</taxon>
        <taxon>Viridiplantae</taxon>
        <taxon>Streptophyta</taxon>
        <taxon>Embryophyta</taxon>
        <taxon>Marchantiophyta</taxon>
        <taxon>Marchantiopsida</taxon>
        <taxon>Marchantiidae</taxon>
        <taxon>Marchantiales</taxon>
        <taxon>Ricciaceae</taxon>
        <taxon>Riccia</taxon>
    </lineage>
</organism>
<reference evidence="2 3" key="1">
    <citation type="submission" date="2024-09" db="EMBL/GenBank/DDBJ databases">
        <title>Chromosome-scale assembly of Riccia sorocarpa.</title>
        <authorList>
            <person name="Paukszto L."/>
        </authorList>
    </citation>
    <scope>NUCLEOTIDE SEQUENCE [LARGE SCALE GENOMIC DNA]</scope>
    <source>
        <strain evidence="2">LP-2024</strain>
        <tissue evidence="2">Aerial parts of the thallus</tissue>
    </source>
</reference>
<feature type="compositionally biased region" description="Basic and acidic residues" evidence="1">
    <location>
        <begin position="66"/>
        <end position="77"/>
    </location>
</feature>
<proteinExistence type="predicted"/>
<name>A0ABD3HP20_9MARC</name>